<sequence>MVTKGWLVDAILYLYALSLLFYFSDVAHANRKVKRVGTGLLSFVWVLQTVYLGLNVYSHRASWVFSGSETLFLFSWLLVTISLFMVRVFRIELLVFFINVFGFGVLALNFFSNPRVSPTLHNWNVNDELLFVHVSLAICSYAAFAVSAVLSGMYLFLHRKLKAKDWSPTMKRLPSLEKMDRYAYISVIIGAPLLLLALALGVVWIAIDGNRQLFLDPKVVNSLFVLAAYVFYLYQRRSLRIEGRKLAAWNLAAFVIVVINFIVTDLVSEFHDWIWMG</sequence>
<dbReference type="InterPro" id="IPR052372">
    <property type="entry name" value="YpjD/HemX"/>
</dbReference>
<feature type="transmembrane region" description="Helical" evidence="1">
    <location>
        <begin position="6"/>
        <end position="24"/>
    </location>
</feature>
<evidence type="ECO:0000313" key="4">
    <source>
        <dbReference type="Proteomes" id="UP000031967"/>
    </source>
</evidence>
<evidence type="ECO:0000313" key="3">
    <source>
        <dbReference type="EMBL" id="KIL40300.1"/>
    </source>
</evidence>
<reference evidence="3 4" key="1">
    <citation type="submission" date="2014-12" db="EMBL/GenBank/DDBJ databases">
        <title>Draft genome sequence of Paenibacillus kamchatkensis strain B-2647.</title>
        <authorList>
            <person name="Karlyshev A.V."/>
            <person name="Kudryashova E.B."/>
        </authorList>
    </citation>
    <scope>NUCLEOTIDE SEQUENCE [LARGE SCALE GENOMIC DNA]</scope>
    <source>
        <strain evidence="3 4">VKM B-2647</strain>
    </source>
</reference>
<feature type="transmembrane region" description="Helical" evidence="1">
    <location>
        <begin position="246"/>
        <end position="267"/>
    </location>
</feature>
<proteinExistence type="predicted"/>
<feature type="transmembrane region" description="Helical" evidence="1">
    <location>
        <begin position="63"/>
        <end position="86"/>
    </location>
</feature>
<feature type="transmembrane region" description="Helical" evidence="1">
    <location>
        <begin position="219"/>
        <end position="234"/>
    </location>
</feature>
<keyword evidence="4" id="KW-1185">Reference proteome</keyword>
<evidence type="ECO:0000259" key="2">
    <source>
        <dbReference type="Pfam" id="PF01578"/>
    </source>
</evidence>
<feature type="transmembrane region" description="Helical" evidence="1">
    <location>
        <begin position="93"/>
        <end position="111"/>
    </location>
</feature>
<dbReference type="Proteomes" id="UP000031967">
    <property type="component" value="Unassembled WGS sequence"/>
</dbReference>
<feature type="transmembrane region" description="Helical" evidence="1">
    <location>
        <begin position="36"/>
        <end position="57"/>
    </location>
</feature>
<feature type="transmembrane region" description="Helical" evidence="1">
    <location>
        <begin position="131"/>
        <end position="157"/>
    </location>
</feature>
<dbReference type="Pfam" id="PF01578">
    <property type="entry name" value="Cytochrom_C_asm"/>
    <property type="match status" value="1"/>
</dbReference>
<protein>
    <submittedName>
        <fullName evidence="3">Cytochrome C assembly protein</fullName>
    </submittedName>
</protein>
<keyword evidence="1" id="KW-1133">Transmembrane helix</keyword>
<dbReference type="PANTHER" id="PTHR38034:SF1">
    <property type="entry name" value="INNER MEMBRANE PROTEIN YPJD"/>
    <property type="match status" value="1"/>
</dbReference>
<dbReference type="RefSeq" id="WP_041048249.1">
    <property type="nucleotide sequence ID" value="NZ_JXAK01000023.1"/>
</dbReference>
<name>A0ABR5AI92_9BACL</name>
<feature type="domain" description="Cytochrome c assembly protein" evidence="2">
    <location>
        <begin position="69"/>
        <end position="269"/>
    </location>
</feature>
<dbReference type="PANTHER" id="PTHR38034">
    <property type="entry name" value="INNER MEMBRANE PROTEIN YPJD"/>
    <property type="match status" value="1"/>
</dbReference>
<evidence type="ECO:0000256" key="1">
    <source>
        <dbReference type="SAM" id="Phobius"/>
    </source>
</evidence>
<dbReference type="EMBL" id="JXAK01000023">
    <property type="protein sequence ID" value="KIL40300.1"/>
    <property type="molecule type" value="Genomic_DNA"/>
</dbReference>
<dbReference type="InterPro" id="IPR002541">
    <property type="entry name" value="Cyt_c_assembly"/>
</dbReference>
<comment type="caution">
    <text evidence="3">The sequence shown here is derived from an EMBL/GenBank/DDBJ whole genome shotgun (WGS) entry which is preliminary data.</text>
</comment>
<organism evidence="3 4">
    <name type="scientific">Gordoniibacillus kamchatkensis</name>
    <dbReference type="NCBI Taxonomy" id="1590651"/>
    <lineage>
        <taxon>Bacteria</taxon>
        <taxon>Bacillati</taxon>
        <taxon>Bacillota</taxon>
        <taxon>Bacilli</taxon>
        <taxon>Bacillales</taxon>
        <taxon>Paenibacillaceae</taxon>
        <taxon>Gordoniibacillus</taxon>
    </lineage>
</organism>
<accession>A0ABR5AI92</accession>
<feature type="transmembrane region" description="Helical" evidence="1">
    <location>
        <begin position="182"/>
        <end position="207"/>
    </location>
</feature>
<keyword evidence="1" id="KW-0812">Transmembrane</keyword>
<gene>
    <name evidence="3" type="ORF">SD70_14525</name>
</gene>
<keyword evidence="1" id="KW-0472">Membrane</keyword>